<dbReference type="RefSeq" id="WP_006789629.1">
    <property type="nucleotide sequence ID" value="NZ_JH417573.1"/>
</dbReference>
<dbReference type="Gene3D" id="3.60.15.10">
    <property type="entry name" value="Ribonuclease Z/Hydroxyacylglutathione hydrolase-like"/>
    <property type="match status" value="1"/>
</dbReference>
<dbReference type="OrthoDB" id="36975at2"/>
<dbReference type="HOGENOM" id="CLU_061731_0_0_9"/>
<gene>
    <name evidence="1" type="ORF">HMPREF0080_00640</name>
</gene>
<dbReference type="Pfam" id="PF13483">
    <property type="entry name" value="Lactamase_B_3"/>
    <property type="match status" value="1"/>
</dbReference>
<evidence type="ECO:0000313" key="1">
    <source>
        <dbReference type="EMBL" id="EHM42389.1"/>
    </source>
</evidence>
<sequence length="230" mass="26369">MSLTVYYLNHSGFVVETDTKILVFDYYKDPSGIVDKAAKTDKPFWFFVSHNHSDHFNPHIGDFAYHTAYYIYNENVPFAGGSEEQRISMAVYTTVSVNDVEVTQYGSTDEGGSFLVKTDEKIIFHAGDLNWWHWDGDTEENKREADNMFAQELHRLTGLVTDIAFFPVDARLGRVREWGVTAFADTVAIRTALIPMHYFGTPWIPSQEFKARHNAVPLWIPQINGDKQTF</sequence>
<dbReference type="PANTHER" id="PTHR42967">
    <property type="entry name" value="METAL DEPENDENT HYDROLASE"/>
    <property type="match status" value="1"/>
</dbReference>
<dbReference type="InterPro" id="IPR036866">
    <property type="entry name" value="RibonucZ/Hydroxyglut_hydro"/>
</dbReference>
<evidence type="ECO:0000313" key="2">
    <source>
        <dbReference type="Proteomes" id="UP000005481"/>
    </source>
</evidence>
<dbReference type="PATRIC" id="fig|861450.3.peg.613"/>
<proteinExistence type="predicted"/>
<dbReference type="EMBL" id="AGCJ01000019">
    <property type="protein sequence ID" value="EHM42389.1"/>
    <property type="molecule type" value="Genomic_DNA"/>
</dbReference>
<dbReference type="STRING" id="861450.HMPREF0080_00640"/>
<evidence type="ECO:0008006" key="3">
    <source>
        <dbReference type="Google" id="ProtNLM"/>
    </source>
</evidence>
<organism evidence="1 2">
    <name type="scientific">Anaeroglobus geminatus F0357</name>
    <dbReference type="NCBI Taxonomy" id="861450"/>
    <lineage>
        <taxon>Bacteria</taxon>
        <taxon>Bacillati</taxon>
        <taxon>Bacillota</taxon>
        <taxon>Negativicutes</taxon>
        <taxon>Veillonellales</taxon>
        <taxon>Veillonellaceae</taxon>
        <taxon>Anaeroglobus</taxon>
    </lineage>
</organism>
<name>G9YG76_9FIRM</name>
<dbReference type="AlphaFoldDB" id="G9YG76"/>
<protein>
    <recommendedName>
        <fullName evidence="3">Metallo-beta-lactamase domain-containing protein</fullName>
    </recommendedName>
</protein>
<dbReference type="SUPFAM" id="SSF56281">
    <property type="entry name" value="Metallo-hydrolase/oxidoreductase"/>
    <property type="match status" value="1"/>
</dbReference>
<reference evidence="1 2" key="1">
    <citation type="submission" date="2011-08" db="EMBL/GenBank/DDBJ databases">
        <authorList>
            <person name="Weinstock G."/>
            <person name="Sodergren E."/>
            <person name="Clifton S."/>
            <person name="Fulton L."/>
            <person name="Fulton B."/>
            <person name="Courtney L."/>
            <person name="Fronick C."/>
            <person name="Harrison M."/>
            <person name="Strong C."/>
            <person name="Farmer C."/>
            <person name="Delahaunty K."/>
            <person name="Markovic C."/>
            <person name="Hall O."/>
            <person name="Minx P."/>
            <person name="Tomlinson C."/>
            <person name="Mitreva M."/>
            <person name="Hou S."/>
            <person name="Chen J."/>
            <person name="Wollam A."/>
            <person name="Pepin K.H."/>
            <person name="Johnson M."/>
            <person name="Bhonagiri V."/>
            <person name="Zhang X."/>
            <person name="Suruliraj S."/>
            <person name="Warren W."/>
            <person name="Chinwalla A."/>
            <person name="Mardis E.R."/>
            <person name="Wilson R.K."/>
        </authorList>
    </citation>
    <scope>NUCLEOTIDE SEQUENCE [LARGE SCALE GENOMIC DNA]</scope>
    <source>
        <strain evidence="1 2">F0357</strain>
    </source>
</reference>
<dbReference type="PANTHER" id="PTHR42967:SF1">
    <property type="entry name" value="MBL FOLD METALLO-HYDROLASE"/>
    <property type="match status" value="1"/>
</dbReference>
<accession>G9YG76</accession>
<comment type="caution">
    <text evidence="1">The sequence shown here is derived from an EMBL/GenBank/DDBJ whole genome shotgun (WGS) entry which is preliminary data.</text>
</comment>
<keyword evidence="2" id="KW-1185">Reference proteome</keyword>
<dbReference type="eggNOG" id="COG2220">
    <property type="taxonomic scope" value="Bacteria"/>
</dbReference>
<dbReference type="Proteomes" id="UP000005481">
    <property type="component" value="Unassembled WGS sequence"/>
</dbReference>